<evidence type="ECO:0000256" key="8">
    <source>
        <dbReference type="RuleBase" id="RU000461"/>
    </source>
</evidence>
<evidence type="ECO:0000256" key="3">
    <source>
        <dbReference type="ARBA" id="ARBA00022723"/>
    </source>
</evidence>
<proteinExistence type="inferred from homology"/>
<comment type="similarity">
    <text evidence="2 8">Belongs to the cytochrome P450 family.</text>
</comment>
<accession>A0A433TPR7</accession>
<dbReference type="GO" id="GO:0006805">
    <property type="term" value="P:xenobiotic metabolic process"/>
    <property type="evidence" value="ECO:0007669"/>
    <property type="project" value="TreeGrafter"/>
</dbReference>
<evidence type="ECO:0000256" key="1">
    <source>
        <dbReference type="ARBA" id="ARBA00001971"/>
    </source>
</evidence>
<feature type="binding site" description="axial binding residue" evidence="7">
    <location>
        <position position="451"/>
    </location>
    <ligand>
        <name>heme</name>
        <dbReference type="ChEBI" id="CHEBI:30413"/>
    </ligand>
    <ligandPart>
        <name>Fe</name>
        <dbReference type="ChEBI" id="CHEBI:18248"/>
    </ligandPart>
</feature>
<dbReference type="Proteomes" id="UP000271974">
    <property type="component" value="Unassembled WGS sequence"/>
</dbReference>
<dbReference type="GO" id="GO:0016712">
    <property type="term" value="F:oxidoreductase activity, acting on paired donors, with incorporation or reduction of molecular oxygen, reduced flavin or flavoprotein as one donor, and incorporation of one atom of oxygen"/>
    <property type="evidence" value="ECO:0007669"/>
    <property type="project" value="TreeGrafter"/>
</dbReference>
<reference evidence="9 10" key="1">
    <citation type="submission" date="2019-01" db="EMBL/GenBank/DDBJ databases">
        <title>A draft genome assembly of the solar-powered sea slug Elysia chlorotica.</title>
        <authorList>
            <person name="Cai H."/>
            <person name="Li Q."/>
            <person name="Fang X."/>
            <person name="Li J."/>
            <person name="Curtis N.E."/>
            <person name="Altenburger A."/>
            <person name="Shibata T."/>
            <person name="Feng M."/>
            <person name="Maeda T."/>
            <person name="Schwartz J.A."/>
            <person name="Shigenobu S."/>
            <person name="Lundholm N."/>
            <person name="Nishiyama T."/>
            <person name="Yang H."/>
            <person name="Hasebe M."/>
            <person name="Li S."/>
            <person name="Pierce S.K."/>
            <person name="Wang J."/>
        </authorList>
    </citation>
    <scope>NUCLEOTIDE SEQUENCE [LARGE SCALE GENOMIC DNA]</scope>
    <source>
        <strain evidence="9">EC2010</strain>
        <tissue evidence="9">Whole organism of an adult</tissue>
    </source>
</reference>
<dbReference type="PRINTS" id="PR00463">
    <property type="entry name" value="EP450I"/>
</dbReference>
<evidence type="ECO:0000313" key="9">
    <source>
        <dbReference type="EMBL" id="RUS83558.1"/>
    </source>
</evidence>
<dbReference type="SUPFAM" id="SSF48264">
    <property type="entry name" value="Cytochrome P450"/>
    <property type="match status" value="1"/>
</dbReference>
<dbReference type="PANTHER" id="PTHR24300">
    <property type="entry name" value="CYTOCHROME P450 508A4-RELATED"/>
    <property type="match status" value="1"/>
</dbReference>
<protein>
    <recommendedName>
        <fullName evidence="11">Cytochrome P450</fullName>
    </recommendedName>
</protein>
<evidence type="ECO:0000256" key="6">
    <source>
        <dbReference type="ARBA" id="ARBA00023033"/>
    </source>
</evidence>
<name>A0A433TPR7_ELYCH</name>
<keyword evidence="3 7" id="KW-0479">Metal-binding</keyword>
<dbReference type="GO" id="GO:0005737">
    <property type="term" value="C:cytoplasm"/>
    <property type="evidence" value="ECO:0007669"/>
    <property type="project" value="TreeGrafter"/>
</dbReference>
<evidence type="ECO:0000256" key="5">
    <source>
        <dbReference type="ARBA" id="ARBA00023004"/>
    </source>
</evidence>
<dbReference type="PANTHER" id="PTHR24300:SF403">
    <property type="entry name" value="CYTOCHROME P450 306A1"/>
    <property type="match status" value="1"/>
</dbReference>
<keyword evidence="4 8" id="KW-0560">Oxidoreductase</keyword>
<sequence>MAHETPGRAEDQTNHALTYLALSLGLVWLVKHLVSSRAPANIPPFPAKPYPIIGHLPYFKNGLKDQLTAWRKSTGEIFSVYFGPNLVVILGSHGVLHQAFVKRGDTLSDRPLSVAAASRGRDINRGIVFSSGRVWKEQRSVSLQILRSFGLGQNILAAKISEEVSMFLDSLSKLFGEPTDVRMLIKSMVANNLCSIVVGQRFEYNDERFLTLLHKMSEMFRLGQSSGMCTIFPWLSRLPGDLFNSRARFQVYQYILDQYCYHYIEKTKNEERDLTQDNFIFAYLQEMKKRQQQGQDTTLDEDNLALNVMNMFAAGTDTTSAAISWFMLAMLHYPDVQEKIFVEISEVVGLDRAVTMHDRAKLNYTQAAIMETQRFFVSPLGVPHKASKDTIINGYTIPAGTTVMACIHNIFHCQELWKDPDQYRPERFLDADGNISPPEFFTPFGIGRRVCPGESLAKMELFLVLASVIQRFELRPTTPDHLPTQKPEIGMIYFPQPYQIRFVERR</sequence>
<dbReference type="GO" id="GO:0020037">
    <property type="term" value="F:heme binding"/>
    <property type="evidence" value="ECO:0007669"/>
    <property type="project" value="InterPro"/>
</dbReference>
<keyword evidence="10" id="KW-1185">Reference proteome</keyword>
<organism evidence="9 10">
    <name type="scientific">Elysia chlorotica</name>
    <name type="common">Eastern emerald elysia</name>
    <name type="synonym">Sea slug</name>
    <dbReference type="NCBI Taxonomy" id="188477"/>
    <lineage>
        <taxon>Eukaryota</taxon>
        <taxon>Metazoa</taxon>
        <taxon>Spiralia</taxon>
        <taxon>Lophotrochozoa</taxon>
        <taxon>Mollusca</taxon>
        <taxon>Gastropoda</taxon>
        <taxon>Heterobranchia</taxon>
        <taxon>Euthyneura</taxon>
        <taxon>Panpulmonata</taxon>
        <taxon>Sacoglossa</taxon>
        <taxon>Placobranchoidea</taxon>
        <taxon>Plakobranchidae</taxon>
        <taxon>Elysia</taxon>
    </lineage>
</organism>
<keyword evidence="5 7" id="KW-0408">Iron</keyword>
<dbReference type="OrthoDB" id="6081913at2759"/>
<keyword evidence="6 8" id="KW-0503">Monooxygenase</keyword>
<evidence type="ECO:0000313" key="10">
    <source>
        <dbReference type="Proteomes" id="UP000271974"/>
    </source>
</evidence>
<dbReference type="FunFam" id="1.10.630.10:FF:000036">
    <property type="entry name" value="CYtochrome P450 family"/>
    <property type="match status" value="1"/>
</dbReference>
<dbReference type="STRING" id="188477.A0A433TPR7"/>
<keyword evidence="7 8" id="KW-0349">Heme</keyword>
<dbReference type="EMBL" id="RQTK01000239">
    <property type="protein sequence ID" value="RUS83558.1"/>
    <property type="molecule type" value="Genomic_DNA"/>
</dbReference>
<gene>
    <name evidence="9" type="ORF">EGW08_008664</name>
</gene>
<evidence type="ECO:0000256" key="2">
    <source>
        <dbReference type="ARBA" id="ARBA00010617"/>
    </source>
</evidence>
<dbReference type="InterPro" id="IPR050182">
    <property type="entry name" value="Cytochrome_P450_fam2"/>
</dbReference>
<dbReference type="PROSITE" id="PS00086">
    <property type="entry name" value="CYTOCHROME_P450"/>
    <property type="match status" value="1"/>
</dbReference>
<comment type="cofactor">
    <cofactor evidence="1 7">
        <name>heme</name>
        <dbReference type="ChEBI" id="CHEBI:30413"/>
    </cofactor>
</comment>
<dbReference type="AlphaFoldDB" id="A0A433TPR7"/>
<dbReference type="PRINTS" id="PR00385">
    <property type="entry name" value="P450"/>
</dbReference>
<comment type="caution">
    <text evidence="9">The sequence shown here is derived from an EMBL/GenBank/DDBJ whole genome shotgun (WGS) entry which is preliminary data.</text>
</comment>
<dbReference type="GO" id="GO:0006082">
    <property type="term" value="P:organic acid metabolic process"/>
    <property type="evidence" value="ECO:0007669"/>
    <property type="project" value="TreeGrafter"/>
</dbReference>
<dbReference type="InterPro" id="IPR017972">
    <property type="entry name" value="Cyt_P450_CS"/>
</dbReference>
<dbReference type="InterPro" id="IPR036396">
    <property type="entry name" value="Cyt_P450_sf"/>
</dbReference>
<evidence type="ECO:0008006" key="11">
    <source>
        <dbReference type="Google" id="ProtNLM"/>
    </source>
</evidence>
<dbReference type="GO" id="GO:0008395">
    <property type="term" value="F:steroid hydroxylase activity"/>
    <property type="evidence" value="ECO:0007669"/>
    <property type="project" value="TreeGrafter"/>
</dbReference>
<dbReference type="Pfam" id="PF00067">
    <property type="entry name" value="p450"/>
    <property type="match status" value="1"/>
</dbReference>
<dbReference type="Gene3D" id="1.10.630.10">
    <property type="entry name" value="Cytochrome P450"/>
    <property type="match status" value="1"/>
</dbReference>
<evidence type="ECO:0000256" key="7">
    <source>
        <dbReference type="PIRSR" id="PIRSR602401-1"/>
    </source>
</evidence>
<evidence type="ECO:0000256" key="4">
    <source>
        <dbReference type="ARBA" id="ARBA00023002"/>
    </source>
</evidence>
<dbReference type="InterPro" id="IPR002401">
    <property type="entry name" value="Cyt_P450_E_grp-I"/>
</dbReference>
<dbReference type="GO" id="GO:0005506">
    <property type="term" value="F:iron ion binding"/>
    <property type="evidence" value="ECO:0007669"/>
    <property type="project" value="InterPro"/>
</dbReference>
<dbReference type="InterPro" id="IPR001128">
    <property type="entry name" value="Cyt_P450"/>
</dbReference>